<keyword evidence="4" id="KW-1185">Reference proteome</keyword>
<evidence type="ECO:0000256" key="1">
    <source>
        <dbReference type="ARBA" id="ARBA00022729"/>
    </source>
</evidence>
<dbReference type="EMBL" id="JAINDJ010000005">
    <property type="protein sequence ID" value="KAG9448112.1"/>
    <property type="molecule type" value="Genomic_DNA"/>
</dbReference>
<dbReference type="Proteomes" id="UP000825729">
    <property type="component" value="Unassembled WGS sequence"/>
</dbReference>
<dbReference type="PANTHER" id="PTHR33470">
    <property type="entry name" value="OS01G0164075 PROTEIN"/>
    <property type="match status" value="1"/>
</dbReference>
<evidence type="ECO:0000256" key="2">
    <source>
        <dbReference type="SAM" id="SignalP"/>
    </source>
</evidence>
<evidence type="ECO:0000313" key="3">
    <source>
        <dbReference type="EMBL" id="KAG9448112.1"/>
    </source>
</evidence>
<accession>A0AAV7EK93</accession>
<name>A0AAV7EK93_ARIFI</name>
<feature type="chain" id="PRO_5044000786" evidence="2">
    <location>
        <begin position="30"/>
        <end position="178"/>
    </location>
</feature>
<reference evidence="3 4" key="1">
    <citation type="submission" date="2021-07" db="EMBL/GenBank/DDBJ databases">
        <title>The Aristolochia fimbriata genome: insights into angiosperm evolution, floral development and chemical biosynthesis.</title>
        <authorList>
            <person name="Jiao Y."/>
        </authorList>
    </citation>
    <scope>NUCLEOTIDE SEQUENCE [LARGE SCALE GENOMIC DNA]</scope>
    <source>
        <strain evidence="3">IBCAS-2021</strain>
        <tissue evidence="3">Leaf</tissue>
    </source>
</reference>
<proteinExistence type="predicted"/>
<dbReference type="GO" id="GO:0071944">
    <property type="term" value="C:cell periphery"/>
    <property type="evidence" value="ECO:0007669"/>
    <property type="project" value="TreeGrafter"/>
</dbReference>
<comment type="caution">
    <text evidence="3">The sequence shown here is derived from an EMBL/GenBank/DDBJ whole genome shotgun (WGS) entry which is preliminary data.</text>
</comment>
<evidence type="ECO:0000313" key="4">
    <source>
        <dbReference type="Proteomes" id="UP000825729"/>
    </source>
</evidence>
<dbReference type="PANTHER" id="PTHR33470:SF22">
    <property type="entry name" value="POLLEN OLE E 1 ALLERGEN AND EXTENSIN FAMILY PROTEIN"/>
    <property type="match status" value="1"/>
</dbReference>
<protein>
    <submittedName>
        <fullName evidence="3">Uncharacterized protein</fullName>
    </submittedName>
</protein>
<dbReference type="AlphaFoldDB" id="A0AAV7EK93"/>
<keyword evidence="1 2" id="KW-0732">Signal</keyword>
<dbReference type="Pfam" id="PF01190">
    <property type="entry name" value="Pollen_Ole_e_1"/>
    <property type="match status" value="1"/>
</dbReference>
<feature type="signal peptide" evidence="2">
    <location>
        <begin position="1"/>
        <end position="29"/>
    </location>
</feature>
<gene>
    <name evidence="3" type="ORF">H6P81_014240</name>
</gene>
<sequence>MAGFAASFLKSSVAVGILVFAVMGAVVECASEVESTIAPSISPFQSRKSIAVEGVIFCKSCKYPRIDTFFGATPLVGAGAKLVCNNTKRAVTALGKTDKNGYFFIPTDKVSSFGIHKCRVFLDSSPSAKCKEPTNMNGGVKGSLLFFRKVLYMGTKTVFLFNTLPLAFAPSNTTACVH</sequence>
<organism evidence="3 4">
    <name type="scientific">Aristolochia fimbriata</name>
    <name type="common">White veined hardy Dutchman's pipe vine</name>
    <dbReference type="NCBI Taxonomy" id="158543"/>
    <lineage>
        <taxon>Eukaryota</taxon>
        <taxon>Viridiplantae</taxon>
        <taxon>Streptophyta</taxon>
        <taxon>Embryophyta</taxon>
        <taxon>Tracheophyta</taxon>
        <taxon>Spermatophyta</taxon>
        <taxon>Magnoliopsida</taxon>
        <taxon>Magnoliidae</taxon>
        <taxon>Piperales</taxon>
        <taxon>Aristolochiaceae</taxon>
        <taxon>Aristolochia</taxon>
    </lineage>
</organism>